<gene>
    <name evidence="1" type="ORF">GOB93_16905</name>
</gene>
<dbReference type="EMBL" id="WOTB01000031">
    <property type="protein sequence ID" value="NHN86303.1"/>
    <property type="molecule type" value="Genomic_DNA"/>
</dbReference>
<dbReference type="Proteomes" id="UP000635278">
    <property type="component" value="Unassembled WGS sequence"/>
</dbReference>
<protein>
    <submittedName>
        <fullName evidence="1">Uncharacterized protein</fullName>
    </submittedName>
</protein>
<evidence type="ECO:0000313" key="2">
    <source>
        <dbReference type="Proteomes" id="UP000635278"/>
    </source>
</evidence>
<organism evidence="1 2">
    <name type="scientific">Acetobacter musti</name>
    <dbReference type="NCBI Taxonomy" id="864732"/>
    <lineage>
        <taxon>Bacteria</taxon>
        <taxon>Pseudomonadati</taxon>
        <taxon>Pseudomonadota</taxon>
        <taxon>Alphaproteobacteria</taxon>
        <taxon>Acetobacterales</taxon>
        <taxon>Acetobacteraceae</taxon>
        <taxon>Acetobacter</taxon>
    </lineage>
</organism>
<comment type="caution">
    <text evidence="1">The sequence shown here is derived from an EMBL/GenBank/DDBJ whole genome shotgun (WGS) entry which is preliminary data.</text>
</comment>
<name>A0ABX0JS52_9PROT</name>
<accession>A0ABX0JS52</accession>
<keyword evidence="2" id="KW-1185">Reference proteome</keyword>
<evidence type="ECO:0000313" key="1">
    <source>
        <dbReference type="EMBL" id="NHN86303.1"/>
    </source>
</evidence>
<proteinExistence type="predicted"/>
<reference evidence="1 2" key="1">
    <citation type="journal article" date="2020" name="Int. J. Syst. Evol. Microbiol.">
        <title>Novel acetic acid bacteria from cider fermentations: Acetobacter conturbans sp. nov. and Acetobacter fallax sp. nov.</title>
        <authorList>
            <person name="Sombolestani A.S."/>
            <person name="Cleenwerck I."/>
            <person name="Cnockaert M."/>
            <person name="Borremans W."/>
            <person name="Wieme A.D."/>
            <person name="De Vuyst L."/>
            <person name="Vandamme P."/>
        </authorList>
    </citation>
    <scope>NUCLEOTIDE SEQUENCE [LARGE SCALE GENOMIC DNA]</scope>
    <source>
        <strain evidence="1 2">LMG 30640</strain>
    </source>
</reference>
<sequence length="103" mass="11951">MHLDRNRKSRRHEQSYRLLRFYDSDLGALFDHVLTIGAAPASHTLAQAGFVLLAPSRIDARDNSRRAMVAIRLRRKSPQIRCRRIILQLYRRSQSSLHTRVSG</sequence>